<gene>
    <name evidence="1" type="ORF">FAB82_02660</name>
</gene>
<dbReference type="OrthoDB" id="3199431at2"/>
<proteinExistence type="predicted"/>
<dbReference type="EMBL" id="STGY01000007">
    <property type="protein sequence ID" value="THV43149.1"/>
    <property type="molecule type" value="Genomic_DNA"/>
</dbReference>
<organism evidence="1 2">
    <name type="scientific">Glycomyces buryatensis</name>
    <dbReference type="NCBI Taxonomy" id="2570927"/>
    <lineage>
        <taxon>Bacteria</taxon>
        <taxon>Bacillati</taxon>
        <taxon>Actinomycetota</taxon>
        <taxon>Actinomycetes</taxon>
        <taxon>Glycomycetales</taxon>
        <taxon>Glycomycetaceae</taxon>
        <taxon>Glycomyces</taxon>
    </lineage>
</organism>
<reference evidence="2" key="1">
    <citation type="submission" date="2019-04" db="EMBL/GenBank/DDBJ databases">
        <title>Nocardioides xinjiangensis sp. nov.</title>
        <authorList>
            <person name="Liu S."/>
        </authorList>
    </citation>
    <scope>NUCLEOTIDE SEQUENCE [LARGE SCALE GENOMIC DNA]</scope>
    <source>
        <strain evidence="2">18</strain>
    </source>
</reference>
<accession>A0A4S8QNZ0</accession>
<dbReference type="Proteomes" id="UP000308760">
    <property type="component" value="Unassembled WGS sequence"/>
</dbReference>
<dbReference type="InterPro" id="IPR027580">
    <property type="entry name" value="EXLDI"/>
</dbReference>
<reference evidence="1 2" key="2">
    <citation type="submission" date="2019-05" db="EMBL/GenBank/DDBJ databases">
        <title>Glycomyces buryatensis sp. nov.</title>
        <authorList>
            <person name="Nikitina E."/>
        </authorList>
    </citation>
    <scope>NUCLEOTIDE SEQUENCE [LARGE SCALE GENOMIC DNA]</scope>
    <source>
        <strain evidence="1 2">18</strain>
    </source>
</reference>
<sequence length="174" mass="19652">MPNKTIYVSDKDLPLYNRAQELSGGNLSKAISTALKRYVEAEEGRQKGYDEITLKVGIGPARKRRRQRFTGVQLGQWGQVTDKGRAEIFTVYRSKSGKFVIYIERSADWSWNPDQKNWWKAQLGIGAQSWAATADEGKLIVVDTAEELREQIPAELFDMVASSVEEAPIEDLDI</sequence>
<protein>
    <submittedName>
        <fullName evidence="1">EXLDI protein</fullName>
    </submittedName>
</protein>
<dbReference type="AlphaFoldDB" id="A0A4S8QNZ0"/>
<dbReference type="NCBIfam" id="TIGR04342">
    <property type="entry name" value="EXLDI"/>
    <property type="match status" value="1"/>
</dbReference>
<name>A0A4S8QNZ0_9ACTN</name>
<evidence type="ECO:0000313" key="1">
    <source>
        <dbReference type="EMBL" id="THV43149.1"/>
    </source>
</evidence>
<evidence type="ECO:0000313" key="2">
    <source>
        <dbReference type="Proteomes" id="UP000308760"/>
    </source>
</evidence>
<comment type="caution">
    <text evidence="1">The sequence shown here is derived from an EMBL/GenBank/DDBJ whole genome shotgun (WGS) entry which is preliminary data.</text>
</comment>
<dbReference type="RefSeq" id="WP_136532990.1">
    <property type="nucleotide sequence ID" value="NZ_STGY01000007.1"/>
</dbReference>
<keyword evidence="2" id="KW-1185">Reference proteome</keyword>